<evidence type="ECO:0000313" key="2">
    <source>
        <dbReference type="EMBL" id="REA64434.1"/>
    </source>
</evidence>
<dbReference type="OrthoDB" id="964945at2"/>
<evidence type="ECO:0000256" key="1">
    <source>
        <dbReference type="SAM" id="MobiDB-lite"/>
    </source>
</evidence>
<dbReference type="RefSeq" id="WP_115829042.1">
    <property type="nucleotide sequence ID" value="NZ_QNUL01000001.1"/>
</dbReference>
<organism evidence="2 3">
    <name type="scientific">Dyadobacter luteus</name>
    <dbReference type="NCBI Taxonomy" id="2259619"/>
    <lineage>
        <taxon>Bacteria</taxon>
        <taxon>Pseudomonadati</taxon>
        <taxon>Bacteroidota</taxon>
        <taxon>Cytophagia</taxon>
        <taxon>Cytophagales</taxon>
        <taxon>Spirosomataceae</taxon>
        <taxon>Dyadobacter</taxon>
    </lineage>
</organism>
<gene>
    <name evidence="2" type="ORF">DSL64_02470</name>
</gene>
<name>A0A3D8YHZ0_9BACT</name>
<dbReference type="Proteomes" id="UP000256373">
    <property type="component" value="Unassembled WGS sequence"/>
</dbReference>
<dbReference type="EMBL" id="QNUL01000001">
    <property type="protein sequence ID" value="REA64434.1"/>
    <property type="molecule type" value="Genomic_DNA"/>
</dbReference>
<dbReference type="AlphaFoldDB" id="A0A3D8YHZ0"/>
<sequence>MTREELHALVDAHYDKLTGLQSEKTFYAYEEGFIKAWTELGGQVMQASLKKGTSTDKRKKTSVKPDSVD</sequence>
<accession>A0A3D8YHZ0</accession>
<reference evidence="2 3" key="1">
    <citation type="submission" date="2018-07" db="EMBL/GenBank/DDBJ databases">
        <title>Dyadobacter roseus sp. nov., isolated from rose rhizosphere soil.</title>
        <authorList>
            <person name="Chen L."/>
        </authorList>
    </citation>
    <scope>NUCLEOTIDE SEQUENCE [LARGE SCALE GENOMIC DNA]</scope>
    <source>
        <strain evidence="2 3">RS19</strain>
    </source>
</reference>
<feature type="region of interest" description="Disordered" evidence="1">
    <location>
        <begin position="48"/>
        <end position="69"/>
    </location>
</feature>
<proteinExistence type="predicted"/>
<protein>
    <submittedName>
        <fullName evidence="2">Uncharacterized protein</fullName>
    </submittedName>
</protein>
<evidence type="ECO:0000313" key="3">
    <source>
        <dbReference type="Proteomes" id="UP000256373"/>
    </source>
</evidence>
<comment type="caution">
    <text evidence="2">The sequence shown here is derived from an EMBL/GenBank/DDBJ whole genome shotgun (WGS) entry which is preliminary data.</text>
</comment>
<keyword evidence="3" id="KW-1185">Reference proteome</keyword>